<gene>
    <name evidence="1" type="ORF">PQR08_23450</name>
</gene>
<proteinExistence type="predicted"/>
<protein>
    <submittedName>
        <fullName evidence="1">Uncharacterized protein</fullName>
    </submittedName>
</protein>
<reference evidence="1 2" key="1">
    <citation type="journal article" date="2024" name="Chem. Sci.">
        <title>Discovery of megapolipeptins by genome mining of a Burkholderiales bacteria collection.</title>
        <authorList>
            <person name="Paulo B.S."/>
            <person name="Recchia M.J.J."/>
            <person name="Lee S."/>
            <person name="Fergusson C.H."/>
            <person name="Romanowski S.B."/>
            <person name="Hernandez A."/>
            <person name="Krull N."/>
            <person name="Liu D.Y."/>
            <person name="Cavanagh H."/>
            <person name="Bos A."/>
            <person name="Gray C.A."/>
            <person name="Murphy B.T."/>
            <person name="Linington R.G."/>
            <person name="Eustaquio A.S."/>
        </authorList>
    </citation>
    <scope>NUCLEOTIDE SEQUENCE [LARGE SCALE GENOMIC DNA]</scope>
    <source>
        <strain evidence="1 2">RL17-374-BIF-D</strain>
    </source>
</reference>
<dbReference type="RefSeq" id="WP_250487736.1">
    <property type="nucleotide sequence ID" value="NZ_JAQQDB010000023.1"/>
</dbReference>
<sequence length="137" mass="14677">MLLPTLALPGLDLPRANVETCLRLTLSINDAFRQFSELNQKTIDTALAGERIQYRTGVAYQPALLARWPSYALNYAAEALTTVQAAAADVMETLCAPSGQPARLVGDDSVVTVLDAVAPRPSVILDAQGEVVKRLTP</sequence>
<keyword evidence="2" id="KW-1185">Reference proteome</keyword>
<dbReference type="EMBL" id="JAQQDB010000023">
    <property type="protein sequence ID" value="MFM0520390.1"/>
    <property type="molecule type" value="Genomic_DNA"/>
</dbReference>
<dbReference type="Proteomes" id="UP001629462">
    <property type="component" value="Unassembled WGS sequence"/>
</dbReference>
<evidence type="ECO:0000313" key="1">
    <source>
        <dbReference type="EMBL" id="MFM0520390.1"/>
    </source>
</evidence>
<organism evidence="1 2">
    <name type="scientific">Caballeronia jiangsuensis</name>
    <dbReference type="NCBI Taxonomy" id="1458357"/>
    <lineage>
        <taxon>Bacteria</taxon>
        <taxon>Pseudomonadati</taxon>
        <taxon>Pseudomonadota</taxon>
        <taxon>Betaproteobacteria</taxon>
        <taxon>Burkholderiales</taxon>
        <taxon>Burkholderiaceae</taxon>
        <taxon>Caballeronia</taxon>
    </lineage>
</organism>
<name>A0ABW9CS33_9BURK</name>
<comment type="caution">
    <text evidence="1">The sequence shown here is derived from an EMBL/GenBank/DDBJ whole genome shotgun (WGS) entry which is preliminary data.</text>
</comment>
<evidence type="ECO:0000313" key="2">
    <source>
        <dbReference type="Proteomes" id="UP001629462"/>
    </source>
</evidence>
<accession>A0ABW9CS33</accession>